<dbReference type="AlphaFoldDB" id="A0A1X0J283"/>
<protein>
    <submittedName>
        <fullName evidence="1">Uncharacterized protein</fullName>
    </submittedName>
</protein>
<proteinExistence type="predicted"/>
<sequence>MITADDCKRARAEGRAAQIGALNPYAGQSLALATLWSAGYDDMLLARWYSTDTAQRYLANRENTDGS</sequence>
<accession>A0A1X0J283</accession>
<dbReference type="EMBL" id="MVII01000019">
    <property type="protein sequence ID" value="ORB55209.1"/>
    <property type="molecule type" value="Genomic_DNA"/>
</dbReference>
<dbReference type="Proteomes" id="UP000192434">
    <property type="component" value="Unassembled WGS sequence"/>
</dbReference>
<dbReference type="RefSeq" id="WP_083017316.1">
    <property type="nucleotide sequence ID" value="NZ_MVII01000019.1"/>
</dbReference>
<dbReference type="InterPro" id="IPR007040">
    <property type="entry name" value="Ribosome_modulation_factor"/>
</dbReference>
<evidence type="ECO:0000313" key="2">
    <source>
        <dbReference type="Proteomes" id="UP000192434"/>
    </source>
</evidence>
<reference evidence="1 2" key="1">
    <citation type="submission" date="2016-12" db="EMBL/GenBank/DDBJ databases">
        <title>The new phylogeny of genus Mycobacterium.</title>
        <authorList>
            <person name="Tortoli E."/>
            <person name="Trovato A."/>
            <person name="Cirillo D.M."/>
        </authorList>
    </citation>
    <scope>NUCLEOTIDE SEQUENCE [LARGE SCALE GENOMIC DNA]</scope>
    <source>
        <strain evidence="1 2">CCUG 66554</strain>
    </source>
</reference>
<gene>
    <name evidence="1" type="ORF">BST43_15155</name>
</gene>
<dbReference type="Pfam" id="PF04957">
    <property type="entry name" value="RMF"/>
    <property type="match status" value="1"/>
</dbReference>
<organism evidence="1 2">
    <name type="scientific">Mycobacteroides saopaulense</name>
    <dbReference type="NCBI Taxonomy" id="1578165"/>
    <lineage>
        <taxon>Bacteria</taxon>
        <taxon>Bacillati</taxon>
        <taxon>Actinomycetota</taxon>
        <taxon>Actinomycetes</taxon>
        <taxon>Mycobacteriales</taxon>
        <taxon>Mycobacteriaceae</taxon>
        <taxon>Mycobacteroides</taxon>
    </lineage>
</organism>
<comment type="caution">
    <text evidence="1">The sequence shown here is derived from an EMBL/GenBank/DDBJ whole genome shotgun (WGS) entry which is preliminary data.</text>
</comment>
<evidence type="ECO:0000313" key="1">
    <source>
        <dbReference type="EMBL" id="ORB55209.1"/>
    </source>
</evidence>
<name>A0A1X0J283_9MYCO</name>